<keyword evidence="1" id="KW-0238">DNA-binding</keyword>
<accession>X1IUG4</accession>
<dbReference type="SUPFAM" id="SSF56349">
    <property type="entry name" value="DNA breaking-rejoining enzymes"/>
    <property type="match status" value="1"/>
</dbReference>
<sequence length="66" mass="8189">MIVTKIEKLEKFLFARNLKPSTVNRYFELLKHLFNLAIEDRYISENPCRYYQKFIEDGYRRALRRE</sequence>
<evidence type="ECO:0000259" key="2">
    <source>
        <dbReference type="Pfam" id="PF13102"/>
    </source>
</evidence>
<proteinExistence type="predicted"/>
<protein>
    <recommendedName>
        <fullName evidence="2">Phage integrase SAM-like domain-containing protein</fullName>
    </recommendedName>
</protein>
<dbReference type="InterPro" id="IPR025269">
    <property type="entry name" value="SAM-like_dom"/>
</dbReference>
<dbReference type="InterPro" id="IPR010998">
    <property type="entry name" value="Integrase_recombinase_N"/>
</dbReference>
<feature type="non-terminal residue" evidence="3">
    <location>
        <position position="66"/>
    </location>
</feature>
<evidence type="ECO:0000256" key="1">
    <source>
        <dbReference type="ARBA" id="ARBA00023125"/>
    </source>
</evidence>
<dbReference type="Pfam" id="PF13102">
    <property type="entry name" value="Phage_int_SAM_5"/>
    <property type="match status" value="1"/>
</dbReference>
<gene>
    <name evidence="3" type="ORF">S03H2_63491</name>
</gene>
<dbReference type="InterPro" id="IPR011010">
    <property type="entry name" value="DNA_brk_join_enz"/>
</dbReference>
<dbReference type="Gene3D" id="1.10.150.130">
    <property type="match status" value="1"/>
</dbReference>
<dbReference type="EMBL" id="BARU01041150">
    <property type="protein sequence ID" value="GAH85352.1"/>
    <property type="molecule type" value="Genomic_DNA"/>
</dbReference>
<name>X1IUG4_9ZZZZ</name>
<organism evidence="3">
    <name type="scientific">marine sediment metagenome</name>
    <dbReference type="NCBI Taxonomy" id="412755"/>
    <lineage>
        <taxon>unclassified sequences</taxon>
        <taxon>metagenomes</taxon>
        <taxon>ecological metagenomes</taxon>
    </lineage>
</organism>
<feature type="domain" description="Phage integrase SAM-like" evidence="2">
    <location>
        <begin position="6"/>
        <end position="49"/>
    </location>
</feature>
<dbReference type="AlphaFoldDB" id="X1IUG4"/>
<reference evidence="3" key="1">
    <citation type="journal article" date="2014" name="Front. Microbiol.">
        <title>High frequency of phylogenetically diverse reductive dehalogenase-homologous genes in deep subseafloor sedimentary metagenomes.</title>
        <authorList>
            <person name="Kawai M."/>
            <person name="Futagami T."/>
            <person name="Toyoda A."/>
            <person name="Takaki Y."/>
            <person name="Nishi S."/>
            <person name="Hori S."/>
            <person name="Arai W."/>
            <person name="Tsubouchi T."/>
            <person name="Morono Y."/>
            <person name="Uchiyama I."/>
            <person name="Ito T."/>
            <person name="Fujiyama A."/>
            <person name="Inagaki F."/>
            <person name="Takami H."/>
        </authorList>
    </citation>
    <scope>NUCLEOTIDE SEQUENCE</scope>
    <source>
        <strain evidence="3">Expedition CK06-06</strain>
    </source>
</reference>
<evidence type="ECO:0000313" key="3">
    <source>
        <dbReference type="EMBL" id="GAH85352.1"/>
    </source>
</evidence>
<dbReference type="GO" id="GO:0003677">
    <property type="term" value="F:DNA binding"/>
    <property type="evidence" value="ECO:0007669"/>
    <property type="project" value="UniProtKB-KW"/>
</dbReference>
<comment type="caution">
    <text evidence="3">The sequence shown here is derived from an EMBL/GenBank/DDBJ whole genome shotgun (WGS) entry which is preliminary data.</text>
</comment>